<dbReference type="EMBL" id="JAANOU010000001">
    <property type="protein sequence ID" value="NIH80780.1"/>
    <property type="molecule type" value="Genomic_DNA"/>
</dbReference>
<organism evidence="1 2">
    <name type="scientific">Amycolatopsis viridis</name>
    <dbReference type="NCBI Taxonomy" id="185678"/>
    <lineage>
        <taxon>Bacteria</taxon>
        <taxon>Bacillati</taxon>
        <taxon>Actinomycetota</taxon>
        <taxon>Actinomycetes</taxon>
        <taxon>Pseudonocardiales</taxon>
        <taxon>Pseudonocardiaceae</taxon>
        <taxon>Amycolatopsis</taxon>
    </lineage>
</organism>
<evidence type="ECO:0000313" key="1">
    <source>
        <dbReference type="EMBL" id="NIH80780.1"/>
    </source>
</evidence>
<name>A0ABX0SZN2_9PSEU</name>
<dbReference type="RefSeq" id="WP_167115532.1">
    <property type="nucleotide sequence ID" value="NZ_JAANOU010000001.1"/>
</dbReference>
<accession>A0ABX0SZN2</accession>
<comment type="caution">
    <text evidence="1">The sequence shown here is derived from an EMBL/GenBank/DDBJ whole genome shotgun (WGS) entry which is preliminary data.</text>
</comment>
<reference evidence="1 2" key="1">
    <citation type="submission" date="2020-03" db="EMBL/GenBank/DDBJ databases">
        <title>Sequencing the genomes of 1000 actinobacteria strains.</title>
        <authorList>
            <person name="Klenk H.-P."/>
        </authorList>
    </citation>
    <scope>NUCLEOTIDE SEQUENCE [LARGE SCALE GENOMIC DNA]</scope>
    <source>
        <strain evidence="1 2">DSM 45668</strain>
    </source>
</reference>
<keyword evidence="2" id="KW-1185">Reference proteome</keyword>
<dbReference type="Proteomes" id="UP000754495">
    <property type="component" value="Unassembled WGS sequence"/>
</dbReference>
<proteinExistence type="predicted"/>
<sequence length="133" mass="14747">MKFTGLTEFERGPSLIDFDVDDLGDVDLRNQAHVSAVRFVPNKSSMSVFIDLRLDADPDRGVSFEFVDAEVLKIEAYLPGGIDPVYGFAHLMGIACWRNVENGREGFSFETTALCVELYATELRAHPVPASEC</sequence>
<protein>
    <submittedName>
        <fullName evidence="1">Uncharacterized protein</fullName>
    </submittedName>
</protein>
<evidence type="ECO:0000313" key="2">
    <source>
        <dbReference type="Proteomes" id="UP000754495"/>
    </source>
</evidence>
<gene>
    <name evidence="1" type="ORF">FHX46_003310</name>
</gene>